<reference evidence="3 4" key="1">
    <citation type="submission" date="2019-06" db="EMBL/GenBank/DDBJ databases">
        <title>A chromosomal-level reference genome of Carpinus fangiana (Coryloideae, Betulaceae).</title>
        <authorList>
            <person name="Yang X."/>
            <person name="Wang Z."/>
            <person name="Zhang L."/>
            <person name="Hao G."/>
            <person name="Liu J."/>
            <person name="Yang Y."/>
        </authorList>
    </citation>
    <scope>NUCLEOTIDE SEQUENCE [LARGE SCALE GENOMIC DNA]</scope>
    <source>
        <strain evidence="3">Cfa_2016G</strain>
        <tissue evidence="3">Leaf</tissue>
    </source>
</reference>
<feature type="compositionally biased region" description="Basic residues" evidence="1">
    <location>
        <begin position="67"/>
        <end position="76"/>
    </location>
</feature>
<evidence type="ECO:0000313" key="4">
    <source>
        <dbReference type="Proteomes" id="UP000327013"/>
    </source>
</evidence>
<feature type="compositionally biased region" description="Basic residues" evidence="1">
    <location>
        <begin position="19"/>
        <end position="32"/>
    </location>
</feature>
<keyword evidence="4" id="KW-1185">Reference proteome</keyword>
<name>A0A5N6L3N5_9ROSI</name>
<evidence type="ECO:0000256" key="1">
    <source>
        <dbReference type="SAM" id="MobiDB-lite"/>
    </source>
</evidence>
<sequence length="145" mass="16561">MVKISKRTPTKSIKDCRKSNHHNRRRHRRKSAAKNVIASINKSLFACHRHLVKLFSKLARIATPSPNRHHKGHKIIPKISELEQPESETSVGKSLVFDNIEPAHLPPLISPKRTVVLDLDETLVHSKMDPPPDRFDFVVRPRVGL</sequence>
<dbReference type="OrthoDB" id="277011at2759"/>
<feature type="domain" description="FCP1 homology" evidence="2">
    <location>
        <begin position="108"/>
        <end position="145"/>
    </location>
</feature>
<gene>
    <name evidence="3" type="ORF">FH972_026333</name>
</gene>
<proteinExistence type="predicted"/>
<dbReference type="Gene3D" id="3.40.50.1000">
    <property type="entry name" value="HAD superfamily/HAD-like"/>
    <property type="match status" value="1"/>
</dbReference>
<dbReference type="AlphaFoldDB" id="A0A5N6L3N5"/>
<feature type="region of interest" description="Disordered" evidence="1">
    <location>
        <begin position="64"/>
        <end position="85"/>
    </location>
</feature>
<feature type="region of interest" description="Disordered" evidence="1">
    <location>
        <begin position="1"/>
        <end position="33"/>
    </location>
</feature>
<dbReference type="SUPFAM" id="SSF56784">
    <property type="entry name" value="HAD-like"/>
    <property type="match status" value="1"/>
</dbReference>
<accession>A0A5N6L3N5</accession>
<dbReference type="EMBL" id="VIBQ01000086">
    <property type="protein sequence ID" value="KAB8681454.1"/>
    <property type="molecule type" value="Genomic_DNA"/>
</dbReference>
<dbReference type="InterPro" id="IPR023214">
    <property type="entry name" value="HAD_sf"/>
</dbReference>
<evidence type="ECO:0000259" key="2">
    <source>
        <dbReference type="PROSITE" id="PS50969"/>
    </source>
</evidence>
<evidence type="ECO:0000313" key="3">
    <source>
        <dbReference type="EMBL" id="KAB8681454.1"/>
    </source>
</evidence>
<dbReference type="Proteomes" id="UP000327013">
    <property type="component" value="Unassembled WGS sequence"/>
</dbReference>
<dbReference type="InterPro" id="IPR036412">
    <property type="entry name" value="HAD-like_sf"/>
</dbReference>
<dbReference type="InterPro" id="IPR004274">
    <property type="entry name" value="FCP1_dom"/>
</dbReference>
<comment type="caution">
    <text evidence="3">The sequence shown here is derived from an EMBL/GenBank/DDBJ whole genome shotgun (WGS) entry which is preliminary data.</text>
</comment>
<protein>
    <recommendedName>
        <fullName evidence="2">FCP1 homology domain-containing protein</fullName>
    </recommendedName>
</protein>
<organism evidence="3 4">
    <name type="scientific">Carpinus fangiana</name>
    <dbReference type="NCBI Taxonomy" id="176857"/>
    <lineage>
        <taxon>Eukaryota</taxon>
        <taxon>Viridiplantae</taxon>
        <taxon>Streptophyta</taxon>
        <taxon>Embryophyta</taxon>
        <taxon>Tracheophyta</taxon>
        <taxon>Spermatophyta</taxon>
        <taxon>Magnoliopsida</taxon>
        <taxon>eudicotyledons</taxon>
        <taxon>Gunneridae</taxon>
        <taxon>Pentapetalae</taxon>
        <taxon>rosids</taxon>
        <taxon>fabids</taxon>
        <taxon>Fagales</taxon>
        <taxon>Betulaceae</taxon>
        <taxon>Carpinus</taxon>
    </lineage>
</organism>
<dbReference type="PROSITE" id="PS50969">
    <property type="entry name" value="FCP1"/>
    <property type="match status" value="1"/>
</dbReference>